<evidence type="ECO:0000256" key="1">
    <source>
        <dbReference type="ARBA" id="ARBA00022729"/>
    </source>
</evidence>
<evidence type="ECO:0008006" key="5">
    <source>
        <dbReference type="Google" id="ProtNLM"/>
    </source>
</evidence>
<dbReference type="AlphaFoldDB" id="A0A0P7HXW3"/>
<comment type="caution">
    <text evidence="3">The sequence shown here is derived from an EMBL/GenBank/DDBJ whole genome shotgun (WGS) entry which is preliminary data.</text>
</comment>
<gene>
    <name evidence="3" type="ORF">SY89_02715</name>
</gene>
<dbReference type="PROSITE" id="PS51257">
    <property type="entry name" value="PROKAR_LIPOPROTEIN"/>
    <property type="match status" value="1"/>
</dbReference>
<keyword evidence="4" id="KW-1185">Reference proteome</keyword>
<dbReference type="RefSeq" id="WP_144427208.1">
    <property type="nucleotide sequence ID" value="NZ_LGUC01000001.1"/>
</dbReference>
<dbReference type="OrthoDB" id="384755at2157"/>
<feature type="compositionally biased region" description="Low complexity" evidence="2">
    <location>
        <begin position="131"/>
        <end position="149"/>
    </location>
</feature>
<organism evidence="3 4">
    <name type="scientific">Halolamina pelagica</name>
    <dbReference type="NCBI Taxonomy" id="699431"/>
    <lineage>
        <taxon>Archaea</taxon>
        <taxon>Methanobacteriati</taxon>
        <taxon>Methanobacteriota</taxon>
        <taxon>Stenosarchaea group</taxon>
        <taxon>Halobacteria</taxon>
        <taxon>Halobacteriales</taxon>
        <taxon>Haloferacaceae</taxon>
    </lineage>
</organism>
<protein>
    <recommendedName>
        <fullName evidence="5">DUF4352 domain-containing protein</fullName>
    </recommendedName>
</protein>
<accession>A0A0P7HXW3</accession>
<reference evidence="4" key="1">
    <citation type="submission" date="2013-11" db="EMBL/GenBank/DDBJ databases">
        <authorList>
            <person name="Hoang H.T."/>
            <person name="Killian M.L."/>
            <person name="Madson D.M."/>
            <person name="Arruda P.H.E."/>
            <person name="Sun D."/>
            <person name="Schwartz K.J."/>
            <person name="Yoon K."/>
        </authorList>
    </citation>
    <scope>NUCLEOTIDE SEQUENCE [LARGE SCALE GENOMIC DNA]</scope>
    <source>
        <strain evidence="4">CDK2</strain>
    </source>
</reference>
<feature type="region of interest" description="Disordered" evidence="2">
    <location>
        <begin position="130"/>
        <end position="162"/>
    </location>
</feature>
<dbReference type="EMBL" id="LGUC01000001">
    <property type="protein sequence ID" value="KPN31958.1"/>
    <property type="molecule type" value="Genomic_DNA"/>
</dbReference>
<evidence type="ECO:0000256" key="2">
    <source>
        <dbReference type="SAM" id="MobiDB-lite"/>
    </source>
</evidence>
<evidence type="ECO:0000313" key="3">
    <source>
        <dbReference type="EMBL" id="KPN31958.1"/>
    </source>
</evidence>
<proteinExistence type="predicted"/>
<dbReference type="InterPro" id="IPR029050">
    <property type="entry name" value="Immunoprotect_excell_Ig-like"/>
</dbReference>
<sequence>MERRKYLLSAGTVAVSAVAGCLGGGSVEPTFEIIADPPTQVQVTDITAEPDSSELTGEGLVVSGTLENTGDVDIRVPRIDAVFYGEEDVRLDDSYNFGETSETIAPGEKVRFEVVYLGDPSEVSRYTLAFSDSTPGYSTTSTPTDTETPTPTPEPVEESFSDGFETVEIDSSPDWTLDLRDKRATSQLEADARIVAESAPTAETTLSRFRPPMEVIR</sequence>
<dbReference type="Gene3D" id="2.60.40.1240">
    <property type="match status" value="1"/>
</dbReference>
<dbReference type="Proteomes" id="UP000050535">
    <property type="component" value="Unassembled WGS sequence"/>
</dbReference>
<evidence type="ECO:0000313" key="4">
    <source>
        <dbReference type="Proteomes" id="UP000050535"/>
    </source>
</evidence>
<dbReference type="NCBIfam" id="NF038353">
    <property type="entry name" value="FxLYD_dom"/>
    <property type="match status" value="1"/>
</dbReference>
<keyword evidence="1" id="KW-0732">Signal</keyword>
<name>A0A0P7HXW3_9EURY</name>
<dbReference type="InterPro" id="IPR047676">
    <property type="entry name" value="FxLYD_dom"/>
</dbReference>